<keyword evidence="4" id="KW-1185">Reference proteome</keyword>
<accession>A0A543NFW1</accession>
<protein>
    <submittedName>
        <fullName evidence="3">Uncharacterized protein DUF3105</fullName>
    </submittedName>
</protein>
<keyword evidence="2" id="KW-0812">Transmembrane</keyword>
<feature type="region of interest" description="Disordered" evidence="1">
    <location>
        <begin position="1"/>
        <end position="20"/>
    </location>
</feature>
<organism evidence="3 4">
    <name type="scientific">Haloactinospora alba</name>
    <dbReference type="NCBI Taxonomy" id="405555"/>
    <lineage>
        <taxon>Bacteria</taxon>
        <taxon>Bacillati</taxon>
        <taxon>Actinomycetota</taxon>
        <taxon>Actinomycetes</taxon>
        <taxon>Streptosporangiales</taxon>
        <taxon>Nocardiopsidaceae</taxon>
        <taxon>Haloactinospora</taxon>
    </lineage>
</organism>
<dbReference type="Proteomes" id="UP000317422">
    <property type="component" value="Unassembled WGS sequence"/>
</dbReference>
<gene>
    <name evidence="3" type="ORF">FHX37_0563</name>
</gene>
<feature type="transmembrane region" description="Helical" evidence="2">
    <location>
        <begin position="29"/>
        <end position="51"/>
    </location>
</feature>
<evidence type="ECO:0000256" key="2">
    <source>
        <dbReference type="SAM" id="Phobius"/>
    </source>
</evidence>
<evidence type="ECO:0000313" key="3">
    <source>
        <dbReference type="EMBL" id="TQN30681.1"/>
    </source>
</evidence>
<name>A0A543NFW1_9ACTN</name>
<reference evidence="3 4" key="1">
    <citation type="submission" date="2019-06" db="EMBL/GenBank/DDBJ databases">
        <title>Sequencing the genomes of 1000 actinobacteria strains.</title>
        <authorList>
            <person name="Klenk H.-P."/>
        </authorList>
    </citation>
    <scope>NUCLEOTIDE SEQUENCE [LARGE SCALE GENOMIC DNA]</scope>
    <source>
        <strain evidence="3 4">DSM 45015</strain>
    </source>
</reference>
<dbReference type="AlphaFoldDB" id="A0A543NFW1"/>
<keyword evidence="2" id="KW-1133">Transmembrane helix</keyword>
<dbReference type="RefSeq" id="WP_141921901.1">
    <property type="nucleotide sequence ID" value="NZ_VFQC01000001.1"/>
</dbReference>
<dbReference type="EMBL" id="VFQC01000001">
    <property type="protein sequence ID" value="TQN30681.1"/>
    <property type="molecule type" value="Genomic_DNA"/>
</dbReference>
<comment type="caution">
    <text evidence="3">The sequence shown here is derived from an EMBL/GenBank/DDBJ whole genome shotgun (WGS) entry which is preliminary data.</text>
</comment>
<proteinExistence type="predicted"/>
<dbReference type="Pfam" id="PF11303">
    <property type="entry name" value="DUF3105"/>
    <property type="match status" value="1"/>
</dbReference>
<keyword evidence="2" id="KW-0472">Membrane</keyword>
<evidence type="ECO:0000256" key="1">
    <source>
        <dbReference type="SAM" id="MobiDB-lite"/>
    </source>
</evidence>
<sequence>MSESKAARRRRQAAERKAQRLRQERRRRILTIAGASGAAVLVLSLVGLGVYRQYERSTIEGLRTFDELTNDHVTEPVDYDPEPPVGGDHHAVWQNCGVYEEPVSARNAVHSLEHGAVWLTHEPDLPEKQREELASLYSQGSYVIVSPYDGEMPAPIVASAWGKQLRLDDATDERISAFLRAYERSSDVPEPGAACSNALDLNRAELEEAGGIDALTGGM</sequence>
<dbReference type="OrthoDB" id="164831at2"/>
<dbReference type="InterPro" id="IPR021454">
    <property type="entry name" value="DUF3105"/>
</dbReference>
<evidence type="ECO:0000313" key="4">
    <source>
        <dbReference type="Proteomes" id="UP000317422"/>
    </source>
</evidence>